<feature type="transmembrane region" description="Helical" evidence="1">
    <location>
        <begin position="188"/>
        <end position="212"/>
    </location>
</feature>
<keyword evidence="1" id="KW-1133">Transmembrane helix</keyword>
<evidence type="ECO:0000313" key="3">
    <source>
        <dbReference type="EMBL" id="CDL90737.1"/>
    </source>
</evidence>
<feature type="domain" description="Urease accessory protein UreH-like transmembrane" evidence="2">
    <location>
        <begin position="71"/>
        <end position="267"/>
    </location>
</feature>
<evidence type="ECO:0000313" key="4">
    <source>
        <dbReference type="Proteomes" id="UP000019482"/>
    </source>
</evidence>
<dbReference type="Pfam" id="PF13386">
    <property type="entry name" value="DsbD_2"/>
    <property type="match status" value="1"/>
</dbReference>
<dbReference type="EMBL" id="CBXI010000009">
    <property type="protein sequence ID" value="CDL90737.1"/>
    <property type="molecule type" value="Genomic_DNA"/>
</dbReference>
<sequence length="402" mass="44786">MKVDILENTTNNKLNKQKNKNIWIIISIMVVVLFIIILKSIFKINILEVLKNLFMLKYLPRLGNNTSYALLFIFGVMTSFHCIGMCGGITLSQTINKSERKIKNTIFRSSLFYNAGRILSYTIVGGIVGGLGSVISLSGTLRGIVPIIGGIFMIIMSINLLGIFKVLRRINITMPSFVARKVRRKNNYSPIIVGFLTGLMPCGPLQIIQLYALGTKSILLGAVSMFFFSIGTIPLLFTFGILNTFITKNFSKIILKFSAVLVLSLGVIMIGRGLSLYGISMGMKSMVSISGEGFSTIEGKNQNIKTELGSDTFPPIEVVKGVPVKWNLHVDEKNLNECNKAIQIPKYKIKKNLKVGDNIIEFIPYEKGEFMYTCWMGMIKSKITVVDNFSKLKQDQIKSPTN</sequence>
<feature type="transmembrane region" description="Helical" evidence="1">
    <location>
        <begin position="218"/>
        <end position="242"/>
    </location>
</feature>
<dbReference type="AlphaFoldDB" id="W6NFB5"/>
<protein>
    <submittedName>
        <fullName evidence="3">Heavy-metal-associated domain (N-terminus) and membrane-bounded cytochrome biogenesis cycZ-like domain, possible membrane copper tolerance protein</fullName>
    </submittedName>
</protein>
<dbReference type="InterPro" id="IPR008972">
    <property type="entry name" value="Cupredoxin"/>
</dbReference>
<dbReference type="RefSeq" id="WP_017895647.1">
    <property type="nucleotide sequence ID" value="NZ_CBXI010000009.1"/>
</dbReference>
<evidence type="ECO:0000259" key="2">
    <source>
        <dbReference type="Pfam" id="PF13386"/>
    </source>
</evidence>
<evidence type="ECO:0000256" key="1">
    <source>
        <dbReference type="SAM" id="Phobius"/>
    </source>
</evidence>
<dbReference type="PANTHER" id="PTHR42208">
    <property type="entry name" value="HEAVY METAL TRANSPORTER-RELATED"/>
    <property type="match status" value="1"/>
</dbReference>
<dbReference type="PANTHER" id="PTHR42208:SF1">
    <property type="entry name" value="HEAVY METAL TRANSPORTER"/>
    <property type="match status" value="1"/>
</dbReference>
<feature type="transmembrane region" description="Helical" evidence="1">
    <location>
        <begin position="254"/>
        <end position="279"/>
    </location>
</feature>
<feature type="transmembrane region" description="Helical" evidence="1">
    <location>
        <begin position="21"/>
        <end position="47"/>
    </location>
</feature>
<reference evidence="3 4" key="1">
    <citation type="journal article" date="2015" name="Genome Announc.">
        <title>Draft Genome Sequence of Clostridium tyrobutyricum Strain DIVETGP, Isolated from Cow's Milk for Grana Padano Production.</title>
        <authorList>
            <person name="Soggiu A."/>
            <person name="Piras C."/>
            <person name="Gaiarsa S."/>
            <person name="Sassera D."/>
            <person name="Roncada P."/>
            <person name="Bendixen E."/>
            <person name="Brasca M."/>
            <person name="Bonizzi L."/>
        </authorList>
    </citation>
    <scope>NUCLEOTIDE SEQUENCE [LARGE SCALE GENOMIC DNA]</scope>
    <source>
        <strain evidence="3 4">DIVETGP</strain>
    </source>
</reference>
<keyword evidence="1" id="KW-0812">Transmembrane</keyword>
<dbReference type="InterPro" id="IPR039447">
    <property type="entry name" value="UreH-like_TM_dom"/>
</dbReference>
<dbReference type="OrthoDB" id="9800141at2"/>
<keyword evidence="4" id="KW-1185">Reference proteome</keyword>
<dbReference type="Proteomes" id="UP000019482">
    <property type="component" value="Unassembled WGS sequence"/>
</dbReference>
<keyword evidence="1" id="KW-0472">Membrane</keyword>
<organism evidence="3 4">
    <name type="scientific">Clostridium tyrobutyricum DIVETGP</name>
    <dbReference type="NCBI Taxonomy" id="1408889"/>
    <lineage>
        <taxon>Bacteria</taxon>
        <taxon>Bacillati</taxon>
        <taxon>Bacillota</taxon>
        <taxon>Clostridia</taxon>
        <taxon>Eubacteriales</taxon>
        <taxon>Clostridiaceae</taxon>
        <taxon>Clostridium</taxon>
    </lineage>
</organism>
<proteinExistence type="predicted"/>
<feature type="transmembrane region" description="Helical" evidence="1">
    <location>
        <begin position="67"/>
        <end position="91"/>
    </location>
</feature>
<dbReference type="GeneID" id="29420380"/>
<name>W6NFB5_CLOTY</name>
<feature type="transmembrane region" description="Helical" evidence="1">
    <location>
        <begin position="111"/>
        <end position="137"/>
    </location>
</feature>
<dbReference type="Gene3D" id="2.60.40.420">
    <property type="entry name" value="Cupredoxins - blue copper proteins"/>
    <property type="match status" value="1"/>
</dbReference>
<accession>W6NFB5</accession>
<comment type="caution">
    <text evidence="3">The sequence shown here is derived from an EMBL/GenBank/DDBJ whole genome shotgun (WGS) entry which is preliminary data.</text>
</comment>
<gene>
    <name evidence="3" type="ORF">CTDIVETGP_0807</name>
</gene>
<feature type="transmembrane region" description="Helical" evidence="1">
    <location>
        <begin position="143"/>
        <end position="167"/>
    </location>
</feature>